<dbReference type="AlphaFoldDB" id="A0A1I2KDX5"/>
<evidence type="ECO:0000313" key="1">
    <source>
        <dbReference type="EMBL" id="SFF63417.1"/>
    </source>
</evidence>
<dbReference type="EMBL" id="FONG01000022">
    <property type="protein sequence ID" value="SFF63417.1"/>
    <property type="molecule type" value="Genomic_DNA"/>
</dbReference>
<proteinExistence type="predicted"/>
<gene>
    <name evidence="1" type="ORF">SAMN05216251_12233</name>
</gene>
<evidence type="ECO:0000313" key="2">
    <source>
        <dbReference type="Proteomes" id="UP000199323"/>
    </source>
</evidence>
<organism evidence="1 2">
    <name type="scientific">Actinacidiphila alni</name>
    <dbReference type="NCBI Taxonomy" id="380248"/>
    <lineage>
        <taxon>Bacteria</taxon>
        <taxon>Bacillati</taxon>
        <taxon>Actinomycetota</taxon>
        <taxon>Actinomycetes</taxon>
        <taxon>Kitasatosporales</taxon>
        <taxon>Streptomycetaceae</taxon>
        <taxon>Actinacidiphila</taxon>
    </lineage>
</organism>
<sequence length="185" mass="20637">MGDSDRSIRQLKGWTRERLEKLAAARKWHELERIRTVAQFHTYGHGSESGADEPHGLRLRWAEVSLTANDLLPSGTPWDDARKRGQNFALRTWIITHLGPGTDPAWNPEALAADTLAALSLMPALTPDRAGALAANWRLLPAEQIGALRRCKNLTAHVDRLIPLLPPGPAKDRLTSWSEVRKRLP</sequence>
<dbReference type="Proteomes" id="UP000199323">
    <property type="component" value="Unassembled WGS sequence"/>
</dbReference>
<keyword evidence="2" id="KW-1185">Reference proteome</keyword>
<accession>A0A1I2KDX5</accession>
<protein>
    <submittedName>
        <fullName evidence="1">Uncharacterized protein</fullName>
    </submittedName>
</protein>
<dbReference type="RefSeq" id="WP_245796468.1">
    <property type="nucleotide sequence ID" value="NZ_FONG01000022.1"/>
</dbReference>
<reference evidence="1 2" key="1">
    <citation type="submission" date="2016-10" db="EMBL/GenBank/DDBJ databases">
        <authorList>
            <person name="de Groot N.N."/>
        </authorList>
    </citation>
    <scope>NUCLEOTIDE SEQUENCE [LARGE SCALE GENOMIC DNA]</scope>
    <source>
        <strain evidence="1 2">CGMCC 4.3510</strain>
    </source>
</reference>
<name>A0A1I2KDX5_9ACTN</name>